<dbReference type="AlphaFoldDB" id="A0AAE5BW62"/>
<comment type="caution">
    <text evidence="2">The sequence shown here is derived from an EMBL/GenBank/DDBJ whole genome shotgun (WGS) entry which is preliminary data.</text>
</comment>
<evidence type="ECO:0000256" key="1">
    <source>
        <dbReference type="SAM" id="Phobius"/>
    </source>
</evidence>
<organism evidence="2 3">
    <name type="scientific">Stagnihabitans tardus</name>
    <dbReference type="NCBI Taxonomy" id="2699202"/>
    <lineage>
        <taxon>Bacteria</taxon>
        <taxon>Pseudomonadati</taxon>
        <taxon>Pseudomonadota</taxon>
        <taxon>Alphaproteobacteria</taxon>
        <taxon>Rhodobacterales</taxon>
        <taxon>Paracoccaceae</taxon>
        <taxon>Stagnihabitans</taxon>
    </lineage>
</organism>
<evidence type="ECO:0008006" key="4">
    <source>
        <dbReference type="Google" id="ProtNLM"/>
    </source>
</evidence>
<feature type="transmembrane region" description="Helical" evidence="1">
    <location>
        <begin position="18"/>
        <end position="36"/>
    </location>
</feature>
<name>A0AAE5BW62_9RHOB</name>
<evidence type="ECO:0000313" key="3">
    <source>
        <dbReference type="Proteomes" id="UP001193501"/>
    </source>
</evidence>
<evidence type="ECO:0000313" key="2">
    <source>
        <dbReference type="EMBL" id="NBZ88474.1"/>
    </source>
</evidence>
<feature type="transmembrane region" description="Helical" evidence="1">
    <location>
        <begin position="56"/>
        <end position="75"/>
    </location>
</feature>
<keyword evidence="1" id="KW-0472">Membrane</keyword>
<accession>A0AAE5BW62</accession>
<dbReference type="RefSeq" id="WP_168775288.1">
    <property type="nucleotide sequence ID" value="NZ_JAABNR010000011.1"/>
</dbReference>
<proteinExistence type="predicted"/>
<gene>
    <name evidence="2" type="ORF">GV832_12850</name>
</gene>
<reference evidence="2" key="1">
    <citation type="submission" date="2020-01" db="EMBL/GenBank/DDBJ databases">
        <authorList>
            <person name="Chen W.-M."/>
        </authorList>
    </citation>
    <scope>NUCLEOTIDE SEQUENCE</scope>
    <source>
        <strain evidence="2">CYK-10</strain>
    </source>
</reference>
<keyword evidence="1" id="KW-1133">Transmembrane helix</keyword>
<dbReference type="Proteomes" id="UP001193501">
    <property type="component" value="Unassembled WGS sequence"/>
</dbReference>
<keyword evidence="3" id="KW-1185">Reference proteome</keyword>
<protein>
    <recommendedName>
        <fullName evidence="4">PH domain-containing protein</fullName>
    </recommendedName>
</protein>
<sequence>MEGPLSDPVIHASFRSSWFWLMVRVGVIVYVEHWVWNEVYGPPRAHAGIVHPGPLLLAAWLGVGIVAVVVPLFFYKAFINSVQLEVRSDGLRFAVRGLIPWADIGKVEILPAKGGAFLWRRWQIAIEAKARPIPSAAEAGLWSRLVAYWRTSGNSSRAILDQGVFARPLKEIAASIEAHRPQAEP</sequence>
<dbReference type="EMBL" id="JAABNR010000011">
    <property type="protein sequence ID" value="NBZ88474.1"/>
    <property type="molecule type" value="Genomic_DNA"/>
</dbReference>
<keyword evidence="1" id="KW-0812">Transmembrane</keyword>